<dbReference type="HOGENOM" id="CLU_2224591_0_0_1"/>
<name>U9TW38_RHIID</name>
<evidence type="ECO:0000313" key="1">
    <source>
        <dbReference type="EMBL" id="ESA10523.1"/>
    </source>
</evidence>
<gene>
    <name evidence="1" type="ORF">GLOINDRAFT_29351</name>
</gene>
<proteinExistence type="predicted"/>
<dbReference type="EMBL" id="KI287010">
    <property type="protein sequence ID" value="ESA10523.1"/>
    <property type="molecule type" value="Genomic_DNA"/>
</dbReference>
<protein>
    <submittedName>
        <fullName evidence="1">Uncharacterized protein</fullName>
    </submittedName>
</protein>
<sequence length="106" mass="11994">MNHIIKYQKSIRNVGLAPRTPNHPFNAYNPMQRRNLQDINPLSVTLLEDAAHAMNPILGLEMKNAFKDHLKQASPVDETSAEKATSVQTNFINPYVKLQALYLSVH</sequence>
<dbReference type="AlphaFoldDB" id="U9TW38"/>
<organism evidence="1">
    <name type="scientific">Rhizophagus irregularis (strain DAOM 181602 / DAOM 197198 / MUCL 43194)</name>
    <name type="common">Arbuscular mycorrhizal fungus</name>
    <name type="synonym">Glomus intraradices</name>
    <dbReference type="NCBI Taxonomy" id="747089"/>
    <lineage>
        <taxon>Eukaryota</taxon>
        <taxon>Fungi</taxon>
        <taxon>Fungi incertae sedis</taxon>
        <taxon>Mucoromycota</taxon>
        <taxon>Glomeromycotina</taxon>
        <taxon>Glomeromycetes</taxon>
        <taxon>Glomerales</taxon>
        <taxon>Glomeraceae</taxon>
        <taxon>Rhizophagus</taxon>
    </lineage>
</organism>
<reference evidence="1" key="1">
    <citation type="submission" date="2013-07" db="EMBL/GenBank/DDBJ databases">
        <title>The genome of an arbuscular mycorrhizal fungus provides insights into the evolution of the oldest plant symbiosis.</title>
        <authorList>
            <consortium name="DOE Joint Genome Institute"/>
            <person name="Tisserant E."/>
            <person name="Malbreil M."/>
            <person name="Kuo A."/>
            <person name="Kohler A."/>
            <person name="Symeonidi A."/>
            <person name="Balestrini R."/>
            <person name="Charron P."/>
            <person name="Duensing N."/>
            <person name="Frei-dit-Frey N."/>
            <person name="Gianinazzi-Pearson V."/>
            <person name="Gilbert B."/>
            <person name="Handa Y."/>
            <person name="Hijri M."/>
            <person name="Kaul R."/>
            <person name="Kawaguchi M."/>
            <person name="Krajinski F."/>
            <person name="Lammers P."/>
            <person name="Lapierre D."/>
            <person name="Masclaux F.G."/>
            <person name="Murat C."/>
            <person name="Morin E."/>
            <person name="Ndikumana S."/>
            <person name="Pagni M."/>
            <person name="Petitpierre D."/>
            <person name="Requena N."/>
            <person name="Rosikiewicz P."/>
            <person name="Riley R."/>
            <person name="Saito K."/>
            <person name="San Clemente H."/>
            <person name="Shapiro H."/>
            <person name="van Tuinen D."/>
            <person name="Becard G."/>
            <person name="Bonfante P."/>
            <person name="Paszkowski U."/>
            <person name="Shachar-Hill Y."/>
            <person name="Young J.P."/>
            <person name="Sanders I.R."/>
            <person name="Henrissat B."/>
            <person name="Rensing S.A."/>
            <person name="Grigoriev I.V."/>
            <person name="Corradi N."/>
            <person name="Roux C."/>
            <person name="Martin F."/>
        </authorList>
    </citation>
    <scope>NUCLEOTIDE SEQUENCE</scope>
    <source>
        <strain evidence="1">DAOM 197198</strain>
    </source>
</reference>
<accession>U9TW38</accession>